<reference evidence="1 2" key="1">
    <citation type="submission" date="2019-01" db="EMBL/GenBank/DDBJ databases">
        <title>Lacunisphaera sp. strain TWA-58.</title>
        <authorList>
            <person name="Chen W.-M."/>
        </authorList>
    </citation>
    <scope>NUCLEOTIDE SEQUENCE [LARGE SCALE GENOMIC DNA]</scope>
    <source>
        <strain evidence="1 2">TWA-58</strain>
    </source>
</reference>
<proteinExistence type="predicted"/>
<sequence length="227" mass="24909">MKVTYYLEVLSSWCHWAEPVWTELKRSYAGRVEFEWRIALMNPGDFPGSQAQCDWFYRRSGGTVMHSPYMLNSGWFEAERKGRYEAPNLVAEAARDFGFNGDEIRLALAHAALREGQKIGDLATAVKVAAKAAHSTGSGQAKIDPKKLLKAAESNVVKDRVATSTADFHAHQINQRPAFVLTDPIGDKAVFSGLVRIEPLAATIDAMLADSAAYAAHLTHHGAVPKV</sequence>
<protein>
    <submittedName>
        <fullName evidence="1">Disulfide bond formation protein DsbA</fullName>
    </submittedName>
</protein>
<comment type="caution">
    <text evidence="1">The sequence shown here is derived from an EMBL/GenBank/DDBJ whole genome shotgun (WGS) entry which is preliminary data.</text>
</comment>
<organism evidence="1 2">
    <name type="scientific">Oleiharenicola lentus</name>
    <dbReference type="NCBI Taxonomy" id="2508720"/>
    <lineage>
        <taxon>Bacteria</taxon>
        <taxon>Pseudomonadati</taxon>
        <taxon>Verrucomicrobiota</taxon>
        <taxon>Opitutia</taxon>
        <taxon>Opitutales</taxon>
        <taxon>Opitutaceae</taxon>
        <taxon>Oleiharenicola</taxon>
    </lineage>
</organism>
<dbReference type="EMBL" id="SDHX01000001">
    <property type="protein sequence ID" value="RXK55304.1"/>
    <property type="molecule type" value="Genomic_DNA"/>
</dbReference>
<dbReference type="Gene3D" id="3.40.30.10">
    <property type="entry name" value="Glutaredoxin"/>
    <property type="match status" value="1"/>
</dbReference>
<keyword evidence="2" id="KW-1185">Reference proteome</keyword>
<accession>A0A4Q1C8M8</accession>
<dbReference type="Proteomes" id="UP000290218">
    <property type="component" value="Unassembled WGS sequence"/>
</dbReference>
<dbReference type="SUPFAM" id="SSF52833">
    <property type="entry name" value="Thioredoxin-like"/>
    <property type="match status" value="1"/>
</dbReference>
<evidence type="ECO:0000313" key="1">
    <source>
        <dbReference type="EMBL" id="RXK55304.1"/>
    </source>
</evidence>
<evidence type="ECO:0000313" key="2">
    <source>
        <dbReference type="Proteomes" id="UP000290218"/>
    </source>
</evidence>
<dbReference type="AlphaFoldDB" id="A0A4Q1C8M8"/>
<dbReference type="OrthoDB" id="190010at2"/>
<name>A0A4Q1C8M8_9BACT</name>
<gene>
    <name evidence="1" type="ORF">ESB00_05245</name>
</gene>
<dbReference type="RefSeq" id="WP_129046668.1">
    <property type="nucleotide sequence ID" value="NZ_SDHX01000001.1"/>
</dbReference>
<dbReference type="InterPro" id="IPR036249">
    <property type="entry name" value="Thioredoxin-like_sf"/>
</dbReference>